<evidence type="ECO:0000259" key="27">
    <source>
        <dbReference type="Pfam" id="PF24065"/>
    </source>
</evidence>
<dbReference type="InterPro" id="IPR025687">
    <property type="entry name" value="Znf-C4pol"/>
</dbReference>
<keyword evidence="17" id="KW-0238">DNA-binding</keyword>
<comment type="subunit">
    <text evidence="21">Forms DNA polymerase zeta with REV7.</text>
</comment>
<keyword evidence="10" id="KW-0479">Metal-binding</keyword>
<reference evidence="29" key="1">
    <citation type="journal article" date="2017" name="Cell">
        <title>Insights into land plant evolution garnered from the Marchantia polymorpha genome.</title>
        <authorList>
            <person name="Bowman J.L."/>
            <person name="Kohchi T."/>
            <person name="Yamato K.T."/>
            <person name="Jenkins J."/>
            <person name="Shu S."/>
            <person name="Ishizaki K."/>
            <person name="Yamaoka S."/>
            <person name="Nishihama R."/>
            <person name="Nakamura Y."/>
            <person name="Berger F."/>
            <person name="Adam C."/>
            <person name="Aki S.S."/>
            <person name="Althoff F."/>
            <person name="Araki T."/>
            <person name="Arteaga-Vazquez M.A."/>
            <person name="Balasubrmanian S."/>
            <person name="Barry K."/>
            <person name="Bauer D."/>
            <person name="Boehm C.R."/>
            <person name="Briginshaw L."/>
            <person name="Caballero-Perez J."/>
            <person name="Catarino B."/>
            <person name="Chen F."/>
            <person name="Chiyoda S."/>
            <person name="Chovatia M."/>
            <person name="Davies K.M."/>
            <person name="Delmans M."/>
            <person name="Demura T."/>
            <person name="Dierschke T."/>
            <person name="Dolan L."/>
            <person name="Dorantes-Acosta A.E."/>
            <person name="Eklund D.M."/>
            <person name="Florent S.N."/>
            <person name="Flores-Sandoval E."/>
            <person name="Fujiyama A."/>
            <person name="Fukuzawa H."/>
            <person name="Galik B."/>
            <person name="Grimanelli D."/>
            <person name="Grimwood J."/>
            <person name="Grossniklaus U."/>
            <person name="Hamada T."/>
            <person name="Haseloff J."/>
            <person name="Hetherington A.J."/>
            <person name="Higo A."/>
            <person name="Hirakawa Y."/>
            <person name="Hundley H.N."/>
            <person name="Ikeda Y."/>
            <person name="Inoue K."/>
            <person name="Inoue S.I."/>
            <person name="Ishida S."/>
            <person name="Jia Q."/>
            <person name="Kakita M."/>
            <person name="Kanazawa T."/>
            <person name="Kawai Y."/>
            <person name="Kawashima T."/>
            <person name="Kennedy M."/>
            <person name="Kinose K."/>
            <person name="Kinoshita T."/>
            <person name="Kohara Y."/>
            <person name="Koide E."/>
            <person name="Komatsu K."/>
            <person name="Kopischke S."/>
            <person name="Kubo M."/>
            <person name="Kyozuka J."/>
            <person name="Lagercrantz U."/>
            <person name="Lin S.S."/>
            <person name="Lindquist E."/>
            <person name="Lipzen A.M."/>
            <person name="Lu C.W."/>
            <person name="De Luna E."/>
            <person name="Martienssen R.A."/>
            <person name="Minamino N."/>
            <person name="Mizutani M."/>
            <person name="Mizutani M."/>
            <person name="Mochizuki N."/>
            <person name="Monte I."/>
            <person name="Mosher R."/>
            <person name="Nagasaki H."/>
            <person name="Nakagami H."/>
            <person name="Naramoto S."/>
            <person name="Nishitani K."/>
            <person name="Ohtani M."/>
            <person name="Okamoto T."/>
            <person name="Okumura M."/>
            <person name="Phillips J."/>
            <person name="Pollak B."/>
            <person name="Reinders A."/>
            <person name="Rovekamp M."/>
            <person name="Sano R."/>
            <person name="Sawa S."/>
            <person name="Schmid M.W."/>
            <person name="Shirakawa M."/>
            <person name="Solano R."/>
            <person name="Spunde A."/>
            <person name="Suetsugu N."/>
            <person name="Sugano S."/>
            <person name="Sugiyama A."/>
            <person name="Sun R."/>
            <person name="Suzuki Y."/>
            <person name="Takenaka M."/>
            <person name="Takezawa D."/>
            <person name="Tomogane H."/>
            <person name="Tsuzuki M."/>
            <person name="Ueda T."/>
            <person name="Umeda M."/>
            <person name="Ward J.M."/>
            <person name="Watanabe Y."/>
            <person name="Yazaki K."/>
            <person name="Yokoyama R."/>
            <person name="Yoshitake Y."/>
            <person name="Yotsui I."/>
            <person name="Zachgo S."/>
            <person name="Schmutz J."/>
        </authorList>
    </citation>
    <scope>NUCLEOTIDE SEQUENCE [LARGE SCALE GENOMIC DNA]</scope>
    <source>
        <strain evidence="29">Tak-1</strain>
    </source>
</reference>
<dbReference type="InterPro" id="IPR056435">
    <property type="entry name" value="DPOD/Z_N"/>
</dbReference>
<evidence type="ECO:0000256" key="6">
    <source>
        <dbReference type="ARBA" id="ARBA00022485"/>
    </source>
</evidence>
<dbReference type="GO" id="GO:0000724">
    <property type="term" value="P:double-strand break repair via homologous recombination"/>
    <property type="evidence" value="ECO:0000318"/>
    <property type="project" value="GO_Central"/>
</dbReference>
<keyword evidence="13" id="KW-0862">Zinc</keyword>
<evidence type="ECO:0000256" key="22">
    <source>
        <dbReference type="SAM" id="MobiDB-lite"/>
    </source>
</evidence>
<feature type="region of interest" description="Disordered" evidence="22">
    <location>
        <begin position="550"/>
        <end position="635"/>
    </location>
</feature>
<dbReference type="Proteomes" id="UP000244005">
    <property type="component" value="Unassembled WGS sequence"/>
</dbReference>
<dbReference type="Pfam" id="PF24055">
    <property type="entry name" value="POL3_N"/>
    <property type="match status" value="1"/>
</dbReference>
<comment type="subcellular location">
    <subcellularLocation>
        <location evidence="2">Nucleus</location>
    </subcellularLocation>
</comment>
<feature type="domain" description="DNA-directed DNA polymerase family B exonuclease" evidence="24">
    <location>
        <begin position="2302"/>
        <end position="2433"/>
    </location>
</feature>
<evidence type="ECO:0000256" key="4">
    <source>
        <dbReference type="ARBA" id="ARBA00012417"/>
    </source>
</evidence>
<evidence type="ECO:0000256" key="2">
    <source>
        <dbReference type="ARBA" id="ARBA00004123"/>
    </source>
</evidence>
<comment type="similarity">
    <text evidence="3">Belongs to the DNA polymerase type-B family.</text>
</comment>
<dbReference type="InterPro" id="IPR056447">
    <property type="entry name" value="REV3_N"/>
</dbReference>
<dbReference type="GO" id="GO:0003887">
    <property type="term" value="F:DNA-directed DNA polymerase activity"/>
    <property type="evidence" value="ECO:0000318"/>
    <property type="project" value="GO_Central"/>
</dbReference>
<evidence type="ECO:0000259" key="26">
    <source>
        <dbReference type="Pfam" id="PF24055"/>
    </source>
</evidence>
<comment type="catalytic activity">
    <reaction evidence="20">
        <text>DNA(n) + a 2'-deoxyribonucleoside 5'-triphosphate = DNA(n+1) + diphosphate</text>
        <dbReference type="Rhea" id="RHEA:22508"/>
        <dbReference type="Rhea" id="RHEA-COMP:17339"/>
        <dbReference type="Rhea" id="RHEA-COMP:17340"/>
        <dbReference type="ChEBI" id="CHEBI:33019"/>
        <dbReference type="ChEBI" id="CHEBI:61560"/>
        <dbReference type="ChEBI" id="CHEBI:173112"/>
        <dbReference type="EC" id="2.7.7.7"/>
    </reaction>
</comment>
<keyword evidence="6" id="KW-0004">4Fe-4S</keyword>
<evidence type="ECO:0000256" key="13">
    <source>
        <dbReference type="ARBA" id="ARBA00022833"/>
    </source>
</evidence>
<dbReference type="PRINTS" id="PR00106">
    <property type="entry name" value="DNAPOLB"/>
</dbReference>
<evidence type="ECO:0000256" key="15">
    <source>
        <dbReference type="ARBA" id="ARBA00023004"/>
    </source>
</evidence>
<dbReference type="OrthoDB" id="2414538at2759"/>
<dbReference type="Pfam" id="PF24065">
    <property type="entry name" value="REV3_N"/>
    <property type="match status" value="1"/>
</dbReference>
<dbReference type="InterPro" id="IPR012337">
    <property type="entry name" value="RNaseH-like_sf"/>
</dbReference>
<evidence type="ECO:0000256" key="5">
    <source>
        <dbReference type="ARBA" id="ARBA00021589"/>
    </source>
</evidence>
<dbReference type="Gene3D" id="1.10.287.690">
    <property type="entry name" value="Helix hairpin bin"/>
    <property type="match status" value="1"/>
</dbReference>
<keyword evidence="15" id="KW-0408">Iron</keyword>
<feature type="domain" description="DNA polymerase delta/zeta catalytic subunit N-terminal" evidence="26">
    <location>
        <begin position="75"/>
        <end position="154"/>
    </location>
</feature>
<dbReference type="GO" id="GO:0051539">
    <property type="term" value="F:4 iron, 4 sulfur cluster binding"/>
    <property type="evidence" value="ECO:0007669"/>
    <property type="project" value="UniProtKB-KW"/>
</dbReference>
<feature type="compositionally biased region" description="Basic residues" evidence="22">
    <location>
        <begin position="857"/>
        <end position="866"/>
    </location>
</feature>
<dbReference type="GO" id="GO:0003677">
    <property type="term" value="F:DNA binding"/>
    <property type="evidence" value="ECO:0007669"/>
    <property type="project" value="UniProtKB-KW"/>
</dbReference>
<dbReference type="SUPFAM" id="SSF53098">
    <property type="entry name" value="Ribonuclease H-like"/>
    <property type="match status" value="1"/>
</dbReference>
<proteinExistence type="inferred from homology"/>
<evidence type="ECO:0000256" key="3">
    <source>
        <dbReference type="ARBA" id="ARBA00005755"/>
    </source>
</evidence>
<feature type="region of interest" description="Disordered" evidence="22">
    <location>
        <begin position="2171"/>
        <end position="2242"/>
    </location>
</feature>
<feature type="compositionally biased region" description="Basic and acidic residues" evidence="22">
    <location>
        <begin position="1701"/>
        <end position="1710"/>
    </location>
</feature>
<evidence type="ECO:0000256" key="1">
    <source>
        <dbReference type="ARBA" id="ARBA00001966"/>
    </source>
</evidence>
<evidence type="ECO:0000313" key="28">
    <source>
        <dbReference type="EMBL" id="PTQ34205.1"/>
    </source>
</evidence>
<evidence type="ECO:0000256" key="11">
    <source>
        <dbReference type="ARBA" id="ARBA00022763"/>
    </source>
</evidence>
<feature type="compositionally biased region" description="Polar residues" evidence="22">
    <location>
        <begin position="837"/>
        <end position="851"/>
    </location>
</feature>
<dbReference type="EC" id="2.7.7.7" evidence="4"/>
<feature type="domain" description="DNA-directed DNA polymerase family B multifunctional" evidence="23">
    <location>
        <begin position="2579"/>
        <end position="3027"/>
    </location>
</feature>
<keyword evidence="14" id="KW-0239">DNA-directed DNA polymerase</keyword>
<dbReference type="InterPro" id="IPR006133">
    <property type="entry name" value="DNA-dir_DNA_pol_B_exonuc"/>
</dbReference>
<feature type="compositionally biased region" description="Basic and acidic residues" evidence="22">
    <location>
        <begin position="2200"/>
        <end position="2210"/>
    </location>
</feature>
<keyword evidence="18" id="KW-0234">DNA repair</keyword>
<sequence length="3193" mass="353777">MASSGKATEMSSLSTPRRMFSLRIVNLDFYMAPPLPGIDVCYSEFQGHGIREVPVVRIFGSTTSGQSTCLHLHKAFPYFYVPYDSELPQEVNEALSFVRRLASSIEKAMKISSSVGAKRQHLHSCSLVRGKKFYGYHPNEQLFIKIVLYYPQEVSRVSTLLLSGGLMNHKFQPHEAHFPYLLQILIDHNLCGMGHLHLSSLKFRNPLPEIPSDLISSIKRVKMDFTYREAIPPVETSAVDPAEDYSSLKEGLEKEKALSIFPQPMKEDTLSTLPAFRSSSLAVNPATIKVDSLGTLPGSNPSSPVIYLRSVKEETSSAPPGSKSSSPAVWQVKDEAFSVLPHVKLSSPIINHMMTKDDILSPLHGSKSSPPTAHLTTLAVGSQLEIWVQNSIPRDWIWPLIASDNMHTEIQGQGLYSKQSTCELEADACVEDILNRSELLFLPLQQAGPEIKMVQSLTPMWEEERARSGESGPAGSVDPLYQPTARTSPIPSPFEQAMRETLYQIAQAEEAEIGAKNDSRSGSPQSDLGSGTQSFVEISTLLGSQQELKVSLGSADSDALHSDEDEPDERQRSSVPLEPESKARPSESTQTGLELTSIFSPHGEGPSTARAHVGKSFGSSRRNQLKSSSMDAAKDGGSYAINEEIIKKQLSQRCTSQDLDKEVAEFLRWMGSSQLDFNDQEDGHPDDKDGQIAQMGLSQMFSSPGMDEALLKALAEYENATEEECQAILDCANMMDEEDQDLADYQENLFTHVRAQEEGDKSEKAFTAPLNRNRPSDSIRESGREGAPPFIPQTDGAGDEDDIADEGDQHLQSVFSKRPRFDKQDASVSRQKHTRLTRGNQSLSKEQNTEVSLRDMMRKRRERKPGRKELWSPSSSILEDVSSEVGPLDSSDSTRKRPSIVQKRPRDTVLQDQSMLVSLMEDSPQSNSILESTSRGTSVNKYSTAKRIGKVISKSDYANQLLTSRYGTLPIVTLKYDSADVNCPSKELLEKDSEACRNSSREHQGTSEHKSSLQLLPEGSSQTSLRHYFVATEVAGDENTGMQSRGDDRDCGGGSRYFCLDQASHKEDSSDSLLNAHGCDTLQVRESHEADVQLRKVESFPEVESPEEDDYFVAQTQFLNIAVPQSPQISELHTGHHVDDVNVSSQDAEALMLSQTPMLAFPVLTSQNRRKYLENRDGMRVRDEAYVDPDLVKKAQVVKPDVSCMVEVRPVEFESRDNLELEVRESDGLHVEQTQILSPFIPFLDSREPRIPDDHIVDNDGFGIGDEDEELAGQTQILELENTHGASRRTLTEIVECDVADMEDEAVNQTQVVNPEIPLNNSAHRCEPGVFLEEGRDCDIVDEDAEFGTPTHVLEGCSPQDPDSGPKESYKYAEEMDDEYGPDDEFHRQSQKLKLDISSAAEIHLLDTGDDLEQMKGGDRLQEGSETRSKTQLLIPKKVLPSVPFCRTTLEVSTSGSPGDFLKPEIPKVMGVEMISSLQSGLPAKILRNPQETDIPSFFPGGKSDCLVRDAEIPAGGVKSLEGRNCDQTIPTQYLFCDISDDSEASYDSEQERWSNDGGASTTAFFDQKEIAELGSPSCADDHVKERWLTTGREIGSSGAAALEDNQDLITGKAARTASEETPRRMIDPNRLDQATGHAYVTVSPSRSEADEKGQGVEGIRGRFTVEGDAEEYVGPNTVGMHSTQYLFTDMSDDSDASYDSGRDGRERDSSWNAAEEFFADEEKDVGTSLLVAEEGLFSGSHTERESGLTAFDHEEDRRMAEASHHGTAVHVPFSVNVIVGKERQNSDLVLLENFHSKPGTEVSHPICSSTKYSNSLEIGVLKTSLLTSGGLEPQTTSPLRASGLSSVSPHFFSGTSSGSTTCGVCYGPEEDVKSLAVSGLKLVEEEDRPVMMNEKDRHLSTESCLHASMNRGIMGAIMDTKHVQLDVQSHPEAPEYTDWKSALALVPFPKNLDEQQLIPLIFHQRPPTKEQVLETSKEFFCHHKEDDVFYGNIKDVSDHPVVRAGLVFDVRSREAVHLRRFQFGRSSRRSNFDEGSKNRVYIQQEGWGREDFSGPIAGIPKYIENDGTLFYLITLAKAPPSPRSVKQWLSLQSVQRLDISKGIVAGGQQLFTMDSNTGKLVPLVEIGSAANSQESVPKTECSEEDGEFVRPASPKYDERHVFYLTHSSSMLPSSHGFSQRRPNALKYGDHSGTSSLHNPSEEGKDKFDRLPPLAPCTAQTSEQKSLAMAERTTREDLSLKKSSVAKPVDSGVRALLNRKLNIDVTTRARGKHWRDISQMTAFSPAAETPLSQSGFRDPASSGLGQQITLMSVEAFAETRGELLPDPRYDAIGCIVLVLHEDCGRTGSTTTTVALVRDEEAYSTRRYPDGIQGCEMIYLPNEKTLFKCFAHLVRLCDPDMLIGWEVQGFSLGLLAERAANLGISLLKQLSRIPPKSTAASELLDKEVGTEDQAEAAFFDRVPVETVGADEPIIDDEWGRTHGSGLYIGGRTVLNAWRIMRGEVKLNIYSIEAVAEAVLRRRVPRLPWQTLTRCFTRGPSGGRHHCIQYFIDRARLTLEIMEQLDLMNRTAELARVFGIDFYSVFSRGSQFRVESMMARLAHTQNYLLVSPTRQQVADQPGMQCLPLVMEPESRFYNSPVIVLDFQSLYPSMIIAYNLCFSTCLGKLSADNPKVLGVTKLKLDPGSLSSLKEAMTITPNGVMFAPKEVLPGVLPRLLQEILSTRIMVKKAMKKLAPDERVLERVMNARQFALKLIANVTYGYTAAGFSGRMPCAEIADSIVQCGRLTLERAINMVNTHPRWNARVVYGDTDSMFVLCEGRTKDEAFKIGQEIVASVTETNPPPVTLKLEKVYLPCVLLTKKRYVGYSYESASQVKPIFDAKGIETIRRDTCPAVAKAVEHSLRILFESQDLSQVKQYLQRQWGKILSGRVSIQDFVFAKEVRLGTYSARSPVLPPAAIVASKAMAVDPRAEPRYAERIPYVVVHGEPGARLVDMVVDPLTLITQPSLRLHDTYYITKQIIPACQRIFMLVGVDLRAWFSEMPRVYRPPTSKRVANLAMGARSTRWDPDARKLRKMGHGLRHGTIDQYFLSRHCTICGEFTRASQLLCSVCFANPRAAAILLPGRTARLEKEYKHLQAICRHCGGGDGGPEGNIACISLDCSVFFELRKVHRELTAAGAVSNDLGYYPPCLPELF</sequence>
<evidence type="ECO:0000256" key="18">
    <source>
        <dbReference type="ARBA" id="ARBA00023204"/>
    </source>
</evidence>
<dbReference type="PANTHER" id="PTHR45812">
    <property type="entry name" value="DNA POLYMERASE ZETA CATALYTIC SUBUNIT"/>
    <property type="match status" value="1"/>
</dbReference>
<protein>
    <recommendedName>
        <fullName evidence="5">DNA polymerase zeta catalytic subunit</fullName>
        <ecNumber evidence="4">2.7.7.7</ecNumber>
    </recommendedName>
</protein>
<dbReference type="EMBL" id="KZ772754">
    <property type="protein sequence ID" value="PTQ34205.1"/>
    <property type="molecule type" value="Genomic_DNA"/>
</dbReference>
<dbReference type="SUPFAM" id="SSF56672">
    <property type="entry name" value="DNA/RNA polymerases"/>
    <property type="match status" value="1"/>
</dbReference>
<feature type="compositionally biased region" description="Polar residues" evidence="22">
    <location>
        <begin position="586"/>
        <end position="599"/>
    </location>
</feature>
<dbReference type="OMA" id="PGIDVCY"/>
<evidence type="ECO:0000259" key="23">
    <source>
        <dbReference type="Pfam" id="PF00136"/>
    </source>
</evidence>
<name>A0A2R6WK16_MARPO</name>
<evidence type="ECO:0000256" key="12">
    <source>
        <dbReference type="ARBA" id="ARBA00022771"/>
    </source>
</evidence>
<evidence type="ECO:0000256" key="17">
    <source>
        <dbReference type="ARBA" id="ARBA00023125"/>
    </source>
</evidence>
<dbReference type="InterPro" id="IPR006172">
    <property type="entry name" value="DNA-dir_DNA_pol_B"/>
</dbReference>
<dbReference type="Gramene" id="Mp2g15520.1">
    <property type="protein sequence ID" value="Mp2g15520.1.cds"/>
    <property type="gene ID" value="Mp2g15520"/>
</dbReference>
<dbReference type="Pfam" id="PF00136">
    <property type="entry name" value="DNA_pol_B"/>
    <property type="match status" value="1"/>
</dbReference>
<keyword evidence="19" id="KW-0539">Nucleus</keyword>
<dbReference type="InterPro" id="IPR030559">
    <property type="entry name" value="PolZ_Rev3"/>
</dbReference>
<dbReference type="SMART" id="SM00486">
    <property type="entry name" value="POLBc"/>
    <property type="match status" value="1"/>
</dbReference>
<dbReference type="InterPro" id="IPR036397">
    <property type="entry name" value="RNaseH_sf"/>
</dbReference>
<evidence type="ECO:0000313" key="29">
    <source>
        <dbReference type="Proteomes" id="UP000244005"/>
    </source>
</evidence>
<feature type="region of interest" description="Disordered" evidence="22">
    <location>
        <begin position="1691"/>
        <end position="1710"/>
    </location>
</feature>
<evidence type="ECO:0000256" key="19">
    <source>
        <dbReference type="ARBA" id="ARBA00023242"/>
    </source>
</evidence>
<dbReference type="InterPro" id="IPR042087">
    <property type="entry name" value="DNA_pol_B_thumb"/>
</dbReference>
<feature type="compositionally biased region" description="Basic and acidic residues" evidence="22">
    <location>
        <begin position="992"/>
        <end position="1011"/>
    </location>
</feature>
<feature type="compositionally biased region" description="Polar residues" evidence="22">
    <location>
        <begin position="617"/>
        <end position="630"/>
    </location>
</feature>
<evidence type="ECO:0000256" key="10">
    <source>
        <dbReference type="ARBA" id="ARBA00022723"/>
    </source>
</evidence>
<dbReference type="PROSITE" id="PS00116">
    <property type="entry name" value="DNA_POLYMERASE_B"/>
    <property type="match status" value="1"/>
</dbReference>
<feature type="compositionally biased region" description="Basic and acidic residues" evidence="22">
    <location>
        <begin position="755"/>
        <end position="764"/>
    </location>
</feature>
<evidence type="ECO:0000256" key="21">
    <source>
        <dbReference type="ARBA" id="ARBA00066055"/>
    </source>
</evidence>
<dbReference type="InterPro" id="IPR043502">
    <property type="entry name" value="DNA/RNA_pol_sf"/>
</dbReference>
<keyword evidence="29" id="KW-1185">Reference proteome</keyword>
<evidence type="ECO:0000256" key="14">
    <source>
        <dbReference type="ARBA" id="ARBA00022932"/>
    </source>
</evidence>
<dbReference type="GO" id="GO:0008270">
    <property type="term" value="F:zinc ion binding"/>
    <property type="evidence" value="ECO:0007669"/>
    <property type="project" value="UniProtKB-KW"/>
</dbReference>
<keyword evidence="12" id="KW-0863">Zinc-finger</keyword>
<accession>A0A2R6WK16</accession>
<dbReference type="InterPro" id="IPR017964">
    <property type="entry name" value="DNA-dir_DNA_pol_B_CS"/>
</dbReference>
<feature type="compositionally biased region" description="Acidic residues" evidence="22">
    <location>
        <begin position="797"/>
        <end position="806"/>
    </location>
</feature>
<dbReference type="Pfam" id="PF14260">
    <property type="entry name" value="zf-C4pol"/>
    <property type="match status" value="1"/>
</dbReference>
<keyword evidence="11" id="KW-0227">DNA damage</keyword>
<keyword evidence="16" id="KW-0411">Iron-sulfur</keyword>
<evidence type="ECO:0000256" key="9">
    <source>
        <dbReference type="ARBA" id="ARBA00022705"/>
    </source>
</evidence>
<dbReference type="Gene3D" id="1.10.132.60">
    <property type="entry name" value="DNA polymerase family B, C-terminal domain"/>
    <property type="match status" value="1"/>
</dbReference>
<dbReference type="InterPro" id="IPR006134">
    <property type="entry name" value="DNA-dir_DNA_pol_B_multi_dom"/>
</dbReference>
<evidence type="ECO:0000259" key="24">
    <source>
        <dbReference type="Pfam" id="PF03104"/>
    </source>
</evidence>
<dbReference type="Gene3D" id="3.30.420.10">
    <property type="entry name" value="Ribonuclease H-like superfamily/Ribonuclease H"/>
    <property type="match status" value="1"/>
</dbReference>
<dbReference type="FunFam" id="1.10.132.60:FF:000007">
    <property type="entry name" value="DNA polymerase"/>
    <property type="match status" value="1"/>
</dbReference>
<keyword evidence="8" id="KW-0548">Nucleotidyltransferase</keyword>
<dbReference type="GO" id="GO:0016035">
    <property type="term" value="C:zeta DNA polymerase complex"/>
    <property type="evidence" value="ECO:0000318"/>
    <property type="project" value="GO_Central"/>
</dbReference>
<dbReference type="Gene3D" id="3.90.1600.10">
    <property type="entry name" value="Palm domain of DNA polymerase"/>
    <property type="match status" value="1"/>
</dbReference>
<dbReference type="GO" id="GO:0042276">
    <property type="term" value="P:error-prone translesion synthesis"/>
    <property type="evidence" value="ECO:0000318"/>
    <property type="project" value="GO_Central"/>
</dbReference>
<dbReference type="GO" id="GO:0006260">
    <property type="term" value="P:DNA replication"/>
    <property type="evidence" value="ECO:0007669"/>
    <property type="project" value="UniProtKB-KW"/>
</dbReference>
<dbReference type="FunFam" id="1.10.287.690:FF:000002">
    <property type="entry name" value="DNA polymerase zeta"/>
    <property type="match status" value="1"/>
</dbReference>
<feature type="region of interest" description="Disordered" evidence="22">
    <location>
        <begin position="462"/>
        <end position="492"/>
    </location>
</feature>
<dbReference type="GO" id="GO:0005634">
    <property type="term" value="C:nucleus"/>
    <property type="evidence" value="ECO:0000318"/>
    <property type="project" value="GO_Central"/>
</dbReference>
<comment type="cofactor">
    <cofactor evidence="1">
        <name>[4Fe-4S] cluster</name>
        <dbReference type="ChEBI" id="CHEBI:49883"/>
    </cofactor>
</comment>
<dbReference type="Gene3D" id="3.30.342.10">
    <property type="entry name" value="DNA Polymerase, chain B, domain 1"/>
    <property type="match status" value="1"/>
</dbReference>
<feature type="compositionally biased region" description="Basic and acidic residues" evidence="22">
    <location>
        <begin position="774"/>
        <end position="784"/>
    </location>
</feature>
<organism evidence="28 29">
    <name type="scientific">Marchantia polymorpha</name>
    <name type="common">Common liverwort</name>
    <name type="synonym">Marchantia aquatica</name>
    <dbReference type="NCBI Taxonomy" id="3197"/>
    <lineage>
        <taxon>Eukaryota</taxon>
        <taxon>Viridiplantae</taxon>
        <taxon>Streptophyta</taxon>
        <taxon>Embryophyta</taxon>
        <taxon>Marchantiophyta</taxon>
        <taxon>Marchantiopsida</taxon>
        <taxon>Marchantiidae</taxon>
        <taxon>Marchantiales</taxon>
        <taxon>Marchantiaceae</taxon>
        <taxon>Marchantia</taxon>
    </lineage>
</organism>
<evidence type="ECO:0000256" key="7">
    <source>
        <dbReference type="ARBA" id="ARBA00022679"/>
    </source>
</evidence>
<evidence type="ECO:0000256" key="8">
    <source>
        <dbReference type="ARBA" id="ARBA00022695"/>
    </source>
</evidence>
<dbReference type="CDD" id="cd05778">
    <property type="entry name" value="DNA_polB_zeta_exo"/>
    <property type="match status" value="1"/>
</dbReference>
<feature type="domain" description="DNA polymerase zeta catalytic subunit N-terminal" evidence="27">
    <location>
        <begin position="19"/>
        <end position="73"/>
    </location>
</feature>
<dbReference type="GO" id="GO:0000166">
    <property type="term" value="F:nucleotide binding"/>
    <property type="evidence" value="ECO:0007669"/>
    <property type="project" value="InterPro"/>
</dbReference>
<keyword evidence="9" id="KW-0235">DNA replication</keyword>
<dbReference type="CDD" id="cd05534">
    <property type="entry name" value="POLBc_zeta"/>
    <property type="match status" value="1"/>
</dbReference>
<feature type="compositionally biased region" description="Polar residues" evidence="22">
    <location>
        <begin position="2171"/>
        <end position="2182"/>
    </location>
</feature>
<evidence type="ECO:0000259" key="25">
    <source>
        <dbReference type="Pfam" id="PF14260"/>
    </source>
</evidence>
<dbReference type="InterPro" id="IPR023211">
    <property type="entry name" value="DNA_pol_palm_dom_sf"/>
</dbReference>
<feature type="region of interest" description="Disordered" evidence="22">
    <location>
        <begin position="755"/>
        <end position="909"/>
    </location>
</feature>
<feature type="region of interest" description="Disordered" evidence="22">
    <location>
        <begin position="2132"/>
        <end position="2151"/>
    </location>
</feature>
<gene>
    <name evidence="28" type="ORF">MARPO_0082s0049</name>
</gene>
<feature type="domain" description="C4-type zinc-finger of DNA polymerase delta" evidence="25">
    <location>
        <begin position="3092"/>
        <end position="3164"/>
    </location>
</feature>
<dbReference type="Pfam" id="PF03104">
    <property type="entry name" value="DNA_pol_B_exo1"/>
    <property type="match status" value="1"/>
</dbReference>
<keyword evidence="7" id="KW-0808">Transferase</keyword>
<evidence type="ECO:0000256" key="20">
    <source>
        <dbReference type="ARBA" id="ARBA00049244"/>
    </source>
</evidence>
<feature type="region of interest" description="Disordered" evidence="22">
    <location>
        <begin position="992"/>
        <end position="1017"/>
    </location>
</feature>
<evidence type="ECO:0000256" key="16">
    <source>
        <dbReference type="ARBA" id="ARBA00023014"/>
    </source>
</evidence>
<dbReference type="PANTHER" id="PTHR45812:SF1">
    <property type="entry name" value="DNA POLYMERASE ZETA CATALYTIC SUBUNIT"/>
    <property type="match status" value="1"/>
</dbReference>